<dbReference type="Proteomes" id="UP000621510">
    <property type="component" value="Unassembled WGS sequence"/>
</dbReference>
<dbReference type="RefSeq" id="WP_201858797.1">
    <property type="nucleotide sequence ID" value="NZ_JAERRG010000104.1"/>
</dbReference>
<gene>
    <name evidence="1" type="ORF">JK364_53910</name>
</gene>
<keyword evidence="2" id="KW-1185">Reference proteome</keyword>
<comment type="caution">
    <text evidence="1">The sequence shown here is derived from an EMBL/GenBank/DDBJ whole genome shotgun (WGS) entry which is preliminary data.</text>
</comment>
<name>A0ABS1QAS7_9ACTN</name>
<reference evidence="1 2" key="1">
    <citation type="submission" date="2021-01" db="EMBL/GenBank/DDBJ databases">
        <title>WGS of actinomycetes isolated from Thailand.</title>
        <authorList>
            <person name="Thawai C."/>
        </authorList>
    </citation>
    <scope>NUCLEOTIDE SEQUENCE [LARGE SCALE GENOMIC DNA]</scope>
    <source>
        <strain evidence="1 2">CA3R110</strain>
    </source>
</reference>
<dbReference type="EMBL" id="JAERRG010000104">
    <property type="protein sequence ID" value="MBL1121061.1"/>
    <property type="molecule type" value="Genomic_DNA"/>
</dbReference>
<dbReference type="Gene3D" id="1.20.1270.70">
    <property type="entry name" value="Designed single chain three-helix bundle"/>
    <property type="match status" value="1"/>
</dbReference>
<evidence type="ECO:0000313" key="1">
    <source>
        <dbReference type="EMBL" id="MBL1121061.1"/>
    </source>
</evidence>
<sequence>MATRRDAGAGPAPGERDIVDRLMSARFHDLAGAPRVPEDPIAHGELSALTRRFEEAAEKNDREFRIIKSDLTAVRPKIGNLDQKAGNLDHKVDHLKGDMEELGQKMDRNQAQIVELLAGRSEPRIVVAPASTTRSEAA</sequence>
<protein>
    <submittedName>
        <fullName evidence="1">Uncharacterized protein</fullName>
    </submittedName>
</protein>
<proteinExistence type="predicted"/>
<accession>A0ABS1QAS7</accession>
<evidence type="ECO:0000313" key="2">
    <source>
        <dbReference type="Proteomes" id="UP000621510"/>
    </source>
</evidence>
<organism evidence="1 2">
    <name type="scientific">Streptomyces endocoffeicus</name>
    <dbReference type="NCBI Taxonomy" id="2898945"/>
    <lineage>
        <taxon>Bacteria</taxon>
        <taxon>Bacillati</taxon>
        <taxon>Actinomycetota</taxon>
        <taxon>Actinomycetes</taxon>
        <taxon>Kitasatosporales</taxon>
        <taxon>Streptomycetaceae</taxon>
        <taxon>Streptomyces</taxon>
    </lineage>
</organism>